<dbReference type="InterPro" id="IPR036894">
    <property type="entry name" value="YbaB-like_sf"/>
</dbReference>
<sequence length="146" mass="15317">MIMRGSVVSEMSGNELDRILTETRRTLESLRGGMAAPPPEAPDVEGVGEAADGRVKVTAGTGGRLKSVTLDPRALRMASHELGEAFVAAANAALDDLRSQAASAAGDVVDTAALGTRGEEIQNESVRQMQQITQALNDAVAKFNQR</sequence>
<dbReference type="SUPFAM" id="SSF82607">
    <property type="entry name" value="YbaB-like"/>
    <property type="match status" value="1"/>
</dbReference>
<dbReference type="InterPro" id="IPR004401">
    <property type="entry name" value="YbaB/EbfC"/>
</dbReference>
<name>A0A2P4UP40_9ACTN</name>
<dbReference type="Gene3D" id="3.30.1310.10">
    <property type="entry name" value="Nucleoid-associated protein YbaB-like domain"/>
    <property type="match status" value="1"/>
</dbReference>
<dbReference type="Proteomes" id="UP000242367">
    <property type="component" value="Unassembled WGS sequence"/>
</dbReference>
<dbReference type="EMBL" id="MTBP01000001">
    <property type="protein sequence ID" value="POM26817.1"/>
    <property type="molecule type" value="Genomic_DNA"/>
</dbReference>
<proteinExistence type="predicted"/>
<comment type="caution">
    <text evidence="1">The sequence shown here is derived from an EMBL/GenBank/DDBJ whole genome shotgun (WGS) entry which is preliminary data.</text>
</comment>
<gene>
    <name evidence="1" type="primary">ybaB_3</name>
    <name evidence="1" type="ORF">BTM25_12250</name>
</gene>
<evidence type="ECO:0000313" key="2">
    <source>
        <dbReference type="Proteomes" id="UP000242367"/>
    </source>
</evidence>
<evidence type="ECO:0000313" key="1">
    <source>
        <dbReference type="EMBL" id="POM26817.1"/>
    </source>
</evidence>
<protein>
    <submittedName>
        <fullName evidence="1">Nucleoid-associated protein YbaB</fullName>
    </submittedName>
</protein>
<keyword evidence="2" id="KW-1185">Reference proteome</keyword>
<dbReference type="AlphaFoldDB" id="A0A2P4UP40"/>
<reference evidence="1 2" key="1">
    <citation type="journal article" date="2017" name="Chemistry">
        <title>Isolation, Biosynthesis and Chemical Modifications of Rubterolones A-F: Rare Tropolone Alkaloids from Actinomadura sp. 5-2.</title>
        <authorList>
            <person name="Guo H."/>
            <person name="Benndorf R."/>
            <person name="Leichnitz D."/>
            <person name="Klassen J.L."/>
            <person name="Vollmers J."/>
            <person name="Gorls H."/>
            <person name="Steinacker M."/>
            <person name="Weigel C."/>
            <person name="Dahse H.M."/>
            <person name="Kaster A.K."/>
            <person name="de Beer Z.W."/>
            <person name="Poulsen M."/>
            <person name="Beemelmanns C."/>
        </authorList>
    </citation>
    <scope>NUCLEOTIDE SEQUENCE [LARGE SCALE GENOMIC DNA]</scope>
    <source>
        <strain evidence="1 2">5-2</strain>
    </source>
</reference>
<dbReference type="GO" id="GO:0003677">
    <property type="term" value="F:DNA binding"/>
    <property type="evidence" value="ECO:0007669"/>
    <property type="project" value="InterPro"/>
</dbReference>
<dbReference type="Pfam" id="PF02575">
    <property type="entry name" value="YbaB_DNA_bd"/>
    <property type="match status" value="1"/>
</dbReference>
<organism evidence="1 2">
    <name type="scientific">Actinomadura rubteroloni</name>
    <dbReference type="NCBI Taxonomy" id="1926885"/>
    <lineage>
        <taxon>Bacteria</taxon>
        <taxon>Bacillati</taxon>
        <taxon>Actinomycetota</taxon>
        <taxon>Actinomycetes</taxon>
        <taxon>Streptosporangiales</taxon>
        <taxon>Thermomonosporaceae</taxon>
        <taxon>Actinomadura</taxon>
    </lineage>
</organism>
<accession>A0A2P4UP40</accession>